<dbReference type="Proteomes" id="UP000234935">
    <property type="component" value="Unassembled WGS sequence"/>
</dbReference>
<dbReference type="Pfam" id="PF06445">
    <property type="entry name" value="GyrI-like"/>
    <property type="match status" value="1"/>
</dbReference>
<reference evidence="2 3" key="1">
    <citation type="submission" date="2017-07" db="EMBL/GenBank/DDBJ databases">
        <title>Bifidobacterium novel species.</title>
        <authorList>
            <person name="Lugli G.A."/>
            <person name="Milani C."/>
            <person name="Duranti S."/>
            <person name="Mangifesta M."/>
        </authorList>
    </citation>
    <scope>NUCLEOTIDE SEQUENCE [LARGE SCALE GENOMIC DNA]</scope>
    <source>
        <strain evidence="3">Goo31D</strain>
    </source>
</reference>
<dbReference type="PIRSF" id="PIRSF031644">
    <property type="entry name" value="UCP031644"/>
    <property type="match status" value="1"/>
</dbReference>
<protein>
    <submittedName>
        <fullName evidence="2">GyrI-like small molecule binding domain-containing protein</fullName>
    </submittedName>
</protein>
<name>A0A2N5J1A2_9BIFI</name>
<dbReference type="Gene3D" id="3.20.80.10">
    <property type="entry name" value="Regulatory factor, effector binding domain"/>
    <property type="match status" value="1"/>
</dbReference>
<evidence type="ECO:0000259" key="1">
    <source>
        <dbReference type="Pfam" id="PF06445"/>
    </source>
</evidence>
<comment type="caution">
    <text evidence="2">The sequence shown here is derived from an EMBL/GenBank/DDBJ whole genome shotgun (WGS) entry which is preliminary data.</text>
</comment>
<dbReference type="SUPFAM" id="SSF55136">
    <property type="entry name" value="Probable bacterial effector-binding domain"/>
    <property type="match status" value="1"/>
</dbReference>
<sequence length="253" mass="27897">MVFDFKKEYKAYYLPARRPQFVNVPPMRCIAVRGDGDPNEPDGAYHQALAMLYAVAYTIKMSKKGDHTIAGYFDFVVPPLEGFWWQRDGGAVDFAHKEGFAWISAIRMPDFVAAQDVAWAKAQAAIKKKLDCSAVEFLRVDEGPCVQCLHVGSYDDEPATIAAMDMYTRAHGCTPDFADARRHHEIYLSDPRRVAPDKLKTVIRHPVRAVEGAAASAVEHGSVVDSVAADATDGLPTGFGACIPMPEFTTIDR</sequence>
<gene>
    <name evidence="2" type="ORF">CGZ88_0147</name>
</gene>
<dbReference type="InterPro" id="IPR011256">
    <property type="entry name" value="Reg_factor_effector_dom_sf"/>
</dbReference>
<dbReference type="EMBL" id="NMYC01000001">
    <property type="protein sequence ID" value="PLS27985.1"/>
    <property type="molecule type" value="Genomic_DNA"/>
</dbReference>
<feature type="domain" description="GyrI-like small molecule binding" evidence="1">
    <location>
        <begin position="19"/>
        <end position="207"/>
    </location>
</feature>
<evidence type="ECO:0000313" key="3">
    <source>
        <dbReference type="Proteomes" id="UP000234935"/>
    </source>
</evidence>
<dbReference type="AlphaFoldDB" id="A0A2N5J1A2"/>
<organism evidence="2 3">
    <name type="scientific">Bifidobacterium anseris</name>
    <dbReference type="NCBI Taxonomy" id="2020963"/>
    <lineage>
        <taxon>Bacteria</taxon>
        <taxon>Bacillati</taxon>
        <taxon>Actinomycetota</taxon>
        <taxon>Actinomycetes</taxon>
        <taxon>Bifidobacteriales</taxon>
        <taxon>Bifidobacteriaceae</taxon>
        <taxon>Bifidobacterium</taxon>
    </lineage>
</organism>
<dbReference type="RefSeq" id="WP_101670867.1">
    <property type="nucleotide sequence ID" value="NZ_NMYC01000001.1"/>
</dbReference>
<dbReference type="OrthoDB" id="4772335at2"/>
<proteinExistence type="predicted"/>
<keyword evidence="3" id="KW-1185">Reference proteome</keyword>
<evidence type="ECO:0000313" key="2">
    <source>
        <dbReference type="EMBL" id="PLS27985.1"/>
    </source>
</evidence>
<accession>A0A2N5J1A2</accession>
<dbReference type="InterPro" id="IPR008319">
    <property type="entry name" value="GyrI-like_CCH_Lin2189-like"/>
</dbReference>
<dbReference type="InterPro" id="IPR029442">
    <property type="entry name" value="GyrI-like"/>
</dbReference>